<feature type="compositionally biased region" description="Basic and acidic residues" evidence="6">
    <location>
        <begin position="930"/>
        <end position="942"/>
    </location>
</feature>
<feature type="compositionally biased region" description="Acidic residues" evidence="6">
    <location>
        <begin position="483"/>
        <end position="499"/>
    </location>
</feature>
<dbReference type="EMBL" id="JARAKH010000039">
    <property type="protein sequence ID" value="KAK8381861.1"/>
    <property type="molecule type" value="Genomic_DNA"/>
</dbReference>
<dbReference type="InterPro" id="IPR002716">
    <property type="entry name" value="PIN_dom"/>
</dbReference>
<dbReference type="Proteomes" id="UP001487740">
    <property type="component" value="Unassembled WGS sequence"/>
</dbReference>
<evidence type="ECO:0000256" key="6">
    <source>
        <dbReference type="SAM" id="MobiDB-lite"/>
    </source>
</evidence>
<keyword evidence="4" id="KW-0866">Nonsense-mediated mRNA decay</keyword>
<dbReference type="GO" id="GO:0005737">
    <property type="term" value="C:cytoplasm"/>
    <property type="evidence" value="ECO:0007669"/>
    <property type="project" value="UniProtKB-SubCell"/>
</dbReference>
<evidence type="ECO:0000256" key="5">
    <source>
        <dbReference type="ARBA" id="ARBA00023242"/>
    </source>
</evidence>
<feature type="compositionally biased region" description="Polar residues" evidence="6">
    <location>
        <begin position="723"/>
        <end position="733"/>
    </location>
</feature>
<feature type="region of interest" description="Disordered" evidence="6">
    <location>
        <begin position="721"/>
        <end position="749"/>
    </location>
</feature>
<dbReference type="SMART" id="SM00670">
    <property type="entry name" value="PINc"/>
    <property type="match status" value="1"/>
</dbReference>
<feature type="compositionally biased region" description="Polar residues" evidence="6">
    <location>
        <begin position="441"/>
        <end position="452"/>
    </location>
</feature>
<reference evidence="8 9" key="1">
    <citation type="submission" date="2023-03" db="EMBL/GenBank/DDBJ databases">
        <title>High-quality genome of Scylla paramamosain provides insights in environmental adaptation.</title>
        <authorList>
            <person name="Zhang L."/>
        </authorList>
    </citation>
    <scope>NUCLEOTIDE SEQUENCE [LARGE SCALE GENOMIC DNA]</scope>
    <source>
        <strain evidence="8">LZ_2023a</strain>
        <tissue evidence="8">Muscle</tissue>
    </source>
</reference>
<evidence type="ECO:0000256" key="3">
    <source>
        <dbReference type="ARBA" id="ARBA00022490"/>
    </source>
</evidence>
<name>A0AAW0T4G4_SCYPA</name>
<comment type="subcellular location">
    <subcellularLocation>
        <location evidence="2">Cytoplasm</location>
    </subcellularLocation>
    <subcellularLocation>
        <location evidence="1">Nucleus</location>
    </subcellularLocation>
</comment>
<feature type="compositionally biased region" description="Acidic residues" evidence="6">
    <location>
        <begin position="508"/>
        <end position="517"/>
    </location>
</feature>
<gene>
    <name evidence="8" type="ORF">O3P69_015104</name>
</gene>
<feature type="region of interest" description="Disordered" evidence="6">
    <location>
        <begin position="308"/>
        <end position="341"/>
    </location>
</feature>
<feature type="compositionally biased region" description="Polar residues" evidence="6">
    <location>
        <begin position="331"/>
        <end position="341"/>
    </location>
</feature>
<protein>
    <recommendedName>
        <fullName evidence="7">PIN domain-containing protein</fullName>
    </recommendedName>
</protein>
<dbReference type="InterPro" id="IPR045153">
    <property type="entry name" value="Est1/Ebs1-like"/>
</dbReference>
<feature type="compositionally biased region" description="Basic and acidic residues" evidence="6">
    <location>
        <begin position="421"/>
        <end position="431"/>
    </location>
</feature>
<evidence type="ECO:0000256" key="1">
    <source>
        <dbReference type="ARBA" id="ARBA00004123"/>
    </source>
</evidence>
<dbReference type="AlphaFoldDB" id="A0AAW0T4G4"/>
<dbReference type="Pfam" id="PF10374">
    <property type="entry name" value="EST1"/>
    <property type="match status" value="1"/>
</dbReference>
<dbReference type="InterPro" id="IPR019458">
    <property type="entry name" value="Est1-like_N"/>
</dbReference>
<keyword evidence="3" id="KW-0963">Cytoplasm</keyword>
<dbReference type="PANTHER" id="PTHR15696">
    <property type="entry name" value="SMG-7 SUPPRESSOR WITH MORPHOLOGICAL EFFECT ON GENITALIA PROTEIN 7"/>
    <property type="match status" value="1"/>
</dbReference>
<keyword evidence="5" id="KW-0539">Nucleus</keyword>
<evidence type="ECO:0000313" key="9">
    <source>
        <dbReference type="Proteomes" id="UP001487740"/>
    </source>
</evidence>
<feature type="region of interest" description="Disordered" evidence="6">
    <location>
        <begin position="421"/>
        <end position="540"/>
    </location>
</feature>
<accession>A0AAW0T4G4</accession>
<sequence length="983" mass="109569">MRRATLTTGERADNLEQGKRLKKHVNECVRRANAALQEAGTPGALFSAAAVGVRAKLREACERVILMFPGSQDHQVEETLWRKVYYQPLHAAKEMRKGNSWSTVEAYWVYSHLWDGVAFYHSLLHSLAAHACLADFLPHQSNDEEDGSGHPVTGDSGSDTVARCLTCLGDLTRYMLDLPSAPPYHLSVRYYLQALHYLPDGGLIHSNLATVYSVNDQPLLAVAHYLRALTCEKIFEGAEGNLKRLLGKSRSYYGTGGEEQADHHKMFLHTVLTLTACFISNRSTEEIARLCQDVLVQLGKALETYDDVDNEMPDRSPSPHTSANGHHAALQNGQDSPESTNETITTKVTLTPEVMVIVCTVLSLCTKRLEKQGSSHTSMAQALMVSVLMTLISHVSSRLEQRISLIDPTCLSKLIPKDEKEIEEENKKGIDTEETVDEGNSDLTVGNGSVKKTNLKKNQRTKRLANLRRRRLKVGGGGSSGSQDEDSYSDASGSEEDDKNNEGGIMSSEEEGEEELDLSQLCSSEDDDSDDDVKIESDQEWEGLTAGEHLELVSKEGMLSAVYVACDWMKREEEVIQLCVKTANSLWTAIAKLLNLLRVDLEQLKNNSVGVRNDVIAVLQEKDQSLESPRSKLEEALKKTPLPEDLMLHTLIPTFISGTHKSLNLKTMEIILLRTRRLSDFGREVSMRKDTPLWWDAESGLHNFSLDHVVCEEKDKNKKNDLGITSQELSSSPTEEDLLSVPPSKRDSRRLAGMQSLTAQWLQHEVRSLEERTRRVTLGLYLVPDASVLINHLQAIQLLLSKPTHMIIIPQAVIGLLDQQKRDSLGARNAIRWLEIKFRHGSRFIRSQRPHERTHLPLIKYPKRKDKEAWEWYQIVECCNYLSAQVQQNSNNVKTATVTLLTGEKHLSSATFSHSGLTQAAGAVLEHIEEQSSGKPKVDKSMKPAVPEHQSSSEQVRGSLLTCGAISQTCGNTCPTSWTVTPK</sequence>
<organism evidence="8 9">
    <name type="scientific">Scylla paramamosain</name>
    <name type="common">Mud crab</name>
    <dbReference type="NCBI Taxonomy" id="85552"/>
    <lineage>
        <taxon>Eukaryota</taxon>
        <taxon>Metazoa</taxon>
        <taxon>Ecdysozoa</taxon>
        <taxon>Arthropoda</taxon>
        <taxon>Crustacea</taxon>
        <taxon>Multicrustacea</taxon>
        <taxon>Malacostraca</taxon>
        <taxon>Eumalacostraca</taxon>
        <taxon>Eucarida</taxon>
        <taxon>Decapoda</taxon>
        <taxon>Pleocyemata</taxon>
        <taxon>Brachyura</taxon>
        <taxon>Eubrachyura</taxon>
        <taxon>Portunoidea</taxon>
        <taxon>Portunidae</taxon>
        <taxon>Portuninae</taxon>
        <taxon>Scylla</taxon>
    </lineage>
</organism>
<dbReference type="SUPFAM" id="SSF48452">
    <property type="entry name" value="TPR-like"/>
    <property type="match status" value="1"/>
</dbReference>
<dbReference type="CDD" id="cd09884">
    <property type="entry name" value="PIN_Smg5-like"/>
    <property type="match status" value="1"/>
</dbReference>
<dbReference type="GO" id="GO:0005697">
    <property type="term" value="C:telomerase holoenzyme complex"/>
    <property type="evidence" value="ECO:0007669"/>
    <property type="project" value="TreeGrafter"/>
</dbReference>
<evidence type="ECO:0000256" key="4">
    <source>
        <dbReference type="ARBA" id="ARBA00023161"/>
    </source>
</evidence>
<dbReference type="GO" id="GO:0042162">
    <property type="term" value="F:telomeric DNA binding"/>
    <property type="evidence" value="ECO:0007669"/>
    <property type="project" value="TreeGrafter"/>
</dbReference>
<keyword evidence="9" id="KW-1185">Reference proteome</keyword>
<dbReference type="Pfam" id="PF13638">
    <property type="entry name" value="PIN_4"/>
    <property type="match status" value="1"/>
</dbReference>
<dbReference type="Gene3D" id="1.25.40.10">
    <property type="entry name" value="Tetratricopeptide repeat domain"/>
    <property type="match status" value="1"/>
</dbReference>
<feature type="compositionally biased region" description="Basic residues" evidence="6">
    <location>
        <begin position="453"/>
        <end position="473"/>
    </location>
</feature>
<evidence type="ECO:0000256" key="2">
    <source>
        <dbReference type="ARBA" id="ARBA00004496"/>
    </source>
</evidence>
<evidence type="ECO:0000259" key="7">
    <source>
        <dbReference type="SMART" id="SM00670"/>
    </source>
</evidence>
<dbReference type="GO" id="GO:0000184">
    <property type="term" value="P:nuclear-transcribed mRNA catabolic process, nonsense-mediated decay"/>
    <property type="evidence" value="ECO:0007669"/>
    <property type="project" value="UniProtKB-KW"/>
</dbReference>
<dbReference type="InterPro" id="IPR011990">
    <property type="entry name" value="TPR-like_helical_dom_sf"/>
</dbReference>
<feature type="domain" description="PIN" evidence="7">
    <location>
        <begin position="780"/>
        <end position="909"/>
    </location>
</feature>
<dbReference type="Pfam" id="PF10373">
    <property type="entry name" value="EST1_DNA_bind"/>
    <property type="match status" value="1"/>
</dbReference>
<evidence type="ECO:0000313" key="8">
    <source>
        <dbReference type="EMBL" id="KAK8381861.1"/>
    </source>
</evidence>
<dbReference type="InterPro" id="IPR018834">
    <property type="entry name" value="DNA/RNA-bd_Est1-type"/>
</dbReference>
<dbReference type="Gene3D" id="3.40.50.1010">
    <property type="entry name" value="5'-nuclease"/>
    <property type="match status" value="1"/>
</dbReference>
<proteinExistence type="predicted"/>
<dbReference type="GO" id="GO:0070034">
    <property type="term" value="F:telomerase RNA binding"/>
    <property type="evidence" value="ECO:0007669"/>
    <property type="project" value="TreeGrafter"/>
</dbReference>
<feature type="region of interest" description="Disordered" evidence="6">
    <location>
        <begin position="930"/>
        <end position="954"/>
    </location>
</feature>
<dbReference type="PANTHER" id="PTHR15696:SF7">
    <property type="entry name" value="NONSENSE-MEDIATED MRNA DECAY FACTOR"/>
    <property type="match status" value="1"/>
</dbReference>
<comment type="caution">
    <text evidence="8">The sequence shown here is derived from an EMBL/GenBank/DDBJ whole genome shotgun (WGS) entry which is preliminary data.</text>
</comment>